<name>A0ABP4TYD0_9ACTN</name>
<evidence type="ECO:0000313" key="2">
    <source>
        <dbReference type="Proteomes" id="UP001500064"/>
    </source>
</evidence>
<protein>
    <recommendedName>
        <fullName evidence="3">DUF4240 domain-containing protein</fullName>
    </recommendedName>
</protein>
<comment type="caution">
    <text evidence="1">The sequence shown here is derived from an EMBL/GenBank/DDBJ whole genome shotgun (WGS) entry which is preliminary data.</text>
</comment>
<evidence type="ECO:0000313" key="1">
    <source>
        <dbReference type="EMBL" id="GAA1695901.1"/>
    </source>
</evidence>
<gene>
    <name evidence="1" type="ORF">GCM10009733_109270</name>
</gene>
<proteinExistence type="predicted"/>
<keyword evidence="2" id="KW-1185">Reference proteome</keyword>
<evidence type="ECO:0008006" key="3">
    <source>
        <dbReference type="Google" id="ProtNLM"/>
    </source>
</evidence>
<organism evidence="1 2">
    <name type="scientific">Nonomuraea maheshkhaliensis</name>
    <dbReference type="NCBI Taxonomy" id="419590"/>
    <lineage>
        <taxon>Bacteria</taxon>
        <taxon>Bacillati</taxon>
        <taxon>Actinomycetota</taxon>
        <taxon>Actinomycetes</taxon>
        <taxon>Streptosporangiales</taxon>
        <taxon>Streptosporangiaceae</taxon>
        <taxon>Nonomuraea</taxon>
    </lineage>
</organism>
<reference evidence="2" key="1">
    <citation type="journal article" date="2019" name="Int. J. Syst. Evol. Microbiol.">
        <title>The Global Catalogue of Microorganisms (GCM) 10K type strain sequencing project: providing services to taxonomists for standard genome sequencing and annotation.</title>
        <authorList>
            <consortium name="The Broad Institute Genomics Platform"/>
            <consortium name="The Broad Institute Genome Sequencing Center for Infectious Disease"/>
            <person name="Wu L."/>
            <person name="Ma J."/>
        </authorList>
    </citation>
    <scope>NUCLEOTIDE SEQUENCE [LARGE SCALE GENOMIC DNA]</scope>
    <source>
        <strain evidence="2">JCM 13929</strain>
    </source>
</reference>
<dbReference type="Proteomes" id="UP001500064">
    <property type="component" value="Unassembled WGS sequence"/>
</dbReference>
<dbReference type="EMBL" id="BAAAMU010000217">
    <property type="protein sequence ID" value="GAA1695901.1"/>
    <property type="molecule type" value="Genomic_DNA"/>
</dbReference>
<dbReference type="RefSeq" id="WP_346115257.1">
    <property type="nucleotide sequence ID" value="NZ_BAAAMU010000217.1"/>
</dbReference>
<sequence length="48" mass="5253">MDIDGFWELVARSAAETSTRSARLEWPRSHLSGLPAEEIVDGRVLGAV</sequence>
<accession>A0ABP4TYD0</accession>